<dbReference type="GO" id="GO:0016705">
    <property type="term" value="F:oxidoreductase activity, acting on paired donors, with incorporation or reduction of molecular oxygen"/>
    <property type="evidence" value="ECO:0007669"/>
    <property type="project" value="InterPro"/>
</dbReference>
<comment type="similarity">
    <text evidence="2 6">Belongs to the cytochrome P450 family.</text>
</comment>
<dbReference type="PRINTS" id="PR00463">
    <property type="entry name" value="EP450I"/>
</dbReference>
<dbReference type="EMBL" id="QKYT01000897">
    <property type="protein sequence ID" value="RIA80785.1"/>
    <property type="molecule type" value="Genomic_DNA"/>
</dbReference>
<dbReference type="InterPro" id="IPR036396">
    <property type="entry name" value="Cyt_P450_sf"/>
</dbReference>
<evidence type="ECO:0000256" key="3">
    <source>
        <dbReference type="ARBA" id="ARBA00022723"/>
    </source>
</evidence>
<dbReference type="CDD" id="cd00302">
    <property type="entry name" value="cytochrome_P450"/>
    <property type="match status" value="1"/>
</dbReference>
<organism evidence="7 8">
    <name type="scientific">Glomus cerebriforme</name>
    <dbReference type="NCBI Taxonomy" id="658196"/>
    <lineage>
        <taxon>Eukaryota</taxon>
        <taxon>Fungi</taxon>
        <taxon>Fungi incertae sedis</taxon>
        <taxon>Mucoromycota</taxon>
        <taxon>Glomeromycotina</taxon>
        <taxon>Glomeromycetes</taxon>
        <taxon>Glomerales</taxon>
        <taxon>Glomeraceae</taxon>
        <taxon>Glomus</taxon>
    </lineage>
</organism>
<dbReference type="GO" id="GO:0020037">
    <property type="term" value="F:heme binding"/>
    <property type="evidence" value="ECO:0007669"/>
    <property type="project" value="InterPro"/>
</dbReference>
<dbReference type="GO" id="GO:0005506">
    <property type="term" value="F:iron ion binding"/>
    <property type="evidence" value="ECO:0007669"/>
    <property type="project" value="InterPro"/>
</dbReference>
<dbReference type="PRINTS" id="PR00385">
    <property type="entry name" value="P450"/>
</dbReference>
<evidence type="ECO:0000256" key="4">
    <source>
        <dbReference type="ARBA" id="ARBA00023004"/>
    </source>
</evidence>
<dbReference type="InterPro" id="IPR017972">
    <property type="entry name" value="Cyt_P450_CS"/>
</dbReference>
<proteinExistence type="inferred from homology"/>
<dbReference type="InterPro" id="IPR050121">
    <property type="entry name" value="Cytochrome_P450_monoxygenase"/>
</dbReference>
<dbReference type="Gene3D" id="1.10.630.10">
    <property type="entry name" value="Cytochrome P450"/>
    <property type="match status" value="1"/>
</dbReference>
<dbReference type="GO" id="GO:0004497">
    <property type="term" value="F:monooxygenase activity"/>
    <property type="evidence" value="ECO:0007669"/>
    <property type="project" value="UniProtKB-KW"/>
</dbReference>
<feature type="non-terminal residue" evidence="7">
    <location>
        <position position="153"/>
    </location>
</feature>
<dbReference type="AlphaFoldDB" id="A0A397S8Z8"/>
<dbReference type="PANTHER" id="PTHR24305">
    <property type="entry name" value="CYTOCHROME P450"/>
    <property type="match status" value="1"/>
</dbReference>
<keyword evidence="3 5" id="KW-0479">Metal-binding</keyword>
<dbReference type="PANTHER" id="PTHR24305:SF166">
    <property type="entry name" value="CYTOCHROME P450 12A4, MITOCHONDRIAL-RELATED"/>
    <property type="match status" value="1"/>
</dbReference>
<feature type="non-terminal residue" evidence="7">
    <location>
        <position position="1"/>
    </location>
</feature>
<comment type="caution">
    <text evidence="7">The sequence shown here is derived from an EMBL/GenBank/DDBJ whole genome shotgun (WGS) entry which is preliminary data.</text>
</comment>
<evidence type="ECO:0000256" key="5">
    <source>
        <dbReference type="PIRSR" id="PIRSR602401-1"/>
    </source>
</evidence>
<comment type="cofactor">
    <cofactor evidence="1 5">
        <name>heme</name>
        <dbReference type="ChEBI" id="CHEBI:30413"/>
    </cofactor>
</comment>
<keyword evidence="4 5" id="KW-0408">Iron</keyword>
<evidence type="ECO:0000256" key="6">
    <source>
        <dbReference type="RuleBase" id="RU000461"/>
    </source>
</evidence>
<dbReference type="SUPFAM" id="SSF48264">
    <property type="entry name" value="Cytochrome P450"/>
    <property type="match status" value="1"/>
</dbReference>
<sequence length="153" mass="18154">EKRLQQELDIVFGNDFTKPITYKDIDQLYYCDAVIKEVTRFCPVSFAFGRVNVEKDEVGGFIWPENTSFLMFYFAIMRHKNYWTDPEKFDPDRFYNIEESDKYLLKKQHIKNSFGMFGGGIRICPGRKLAMIELKCLLASIFRKYDLELVDKN</sequence>
<keyword evidence="6" id="KW-0503">Monooxygenase</keyword>
<feature type="binding site" description="axial binding residue" evidence="5">
    <location>
        <position position="124"/>
    </location>
    <ligand>
        <name>heme</name>
        <dbReference type="ChEBI" id="CHEBI:30413"/>
    </ligand>
    <ligandPart>
        <name>Fe</name>
        <dbReference type="ChEBI" id="CHEBI:18248"/>
    </ligandPart>
</feature>
<keyword evidence="8" id="KW-1185">Reference proteome</keyword>
<dbReference type="Pfam" id="PF00067">
    <property type="entry name" value="p450"/>
    <property type="match status" value="1"/>
</dbReference>
<dbReference type="OrthoDB" id="2330341at2759"/>
<dbReference type="STRING" id="658196.A0A397S8Z8"/>
<dbReference type="InterPro" id="IPR002401">
    <property type="entry name" value="Cyt_P450_E_grp-I"/>
</dbReference>
<keyword evidence="6" id="KW-0560">Oxidoreductase</keyword>
<accession>A0A397S8Z8</accession>
<name>A0A397S8Z8_9GLOM</name>
<protein>
    <submittedName>
        <fullName evidence="7">Cytochrome P450</fullName>
    </submittedName>
</protein>
<dbReference type="PROSITE" id="PS00086">
    <property type="entry name" value="CYTOCHROME_P450"/>
    <property type="match status" value="1"/>
</dbReference>
<reference evidence="7 8" key="1">
    <citation type="submission" date="2018-06" db="EMBL/GenBank/DDBJ databases">
        <title>Comparative genomics reveals the genomic features of Rhizophagus irregularis, R. cerebriforme, R. diaphanum and Gigaspora rosea, and their symbiotic lifestyle signature.</title>
        <authorList>
            <person name="Morin E."/>
            <person name="San Clemente H."/>
            <person name="Chen E.C.H."/>
            <person name="De La Providencia I."/>
            <person name="Hainaut M."/>
            <person name="Kuo A."/>
            <person name="Kohler A."/>
            <person name="Murat C."/>
            <person name="Tang N."/>
            <person name="Roy S."/>
            <person name="Loubradou J."/>
            <person name="Henrissat B."/>
            <person name="Grigoriev I.V."/>
            <person name="Corradi N."/>
            <person name="Roux C."/>
            <person name="Martin F.M."/>
        </authorList>
    </citation>
    <scope>NUCLEOTIDE SEQUENCE [LARGE SCALE GENOMIC DNA]</scope>
    <source>
        <strain evidence="7 8">DAOM 227022</strain>
    </source>
</reference>
<gene>
    <name evidence="7" type="ORF">C1645_676032</name>
</gene>
<dbReference type="InterPro" id="IPR001128">
    <property type="entry name" value="Cyt_P450"/>
</dbReference>
<evidence type="ECO:0000256" key="2">
    <source>
        <dbReference type="ARBA" id="ARBA00010617"/>
    </source>
</evidence>
<evidence type="ECO:0000313" key="7">
    <source>
        <dbReference type="EMBL" id="RIA80785.1"/>
    </source>
</evidence>
<evidence type="ECO:0000313" key="8">
    <source>
        <dbReference type="Proteomes" id="UP000265703"/>
    </source>
</evidence>
<keyword evidence="5 6" id="KW-0349">Heme</keyword>
<evidence type="ECO:0000256" key="1">
    <source>
        <dbReference type="ARBA" id="ARBA00001971"/>
    </source>
</evidence>
<dbReference type="Proteomes" id="UP000265703">
    <property type="component" value="Unassembled WGS sequence"/>
</dbReference>